<evidence type="ECO:0000313" key="1">
    <source>
        <dbReference type="EMBL" id="SMY08909.1"/>
    </source>
</evidence>
<evidence type="ECO:0008006" key="3">
    <source>
        <dbReference type="Google" id="ProtNLM"/>
    </source>
</evidence>
<dbReference type="Proteomes" id="UP000201613">
    <property type="component" value="Unassembled WGS sequence"/>
</dbReference>
<name>A0A238LGU0_9RHOB</name>
<evidence type="ECO:0000313" key="2">
    <source>
        <dbReference type="Proteomes" id="UP000201613"/>
    </source>
</evidence>
<dbReference type="SUPFAM" id="SSF52833">
    <property type="entry name" value="Thioredoxin-like"/>
    <property type="match status" value="1"/>
</dbReference>
<proteinExistence type="predicted"/>
<organism evidence="1 2">
    <name type="scientific">Flavimaricola marinus</name>
    <dbReference type="NCBI Taxonomy" id="1819565"/>
    <lineage>
        <taxon>Bacteria</taxon>
        <taxon>Pseudomonadati</taxon>
        <taxon>Pseudomonadota</taxon>
        <taxon>Alphaproteobacteria</taxon>
        <taxon>Rhodobacterales</taxon>
        <taxon>Paracoccaceae</taxon>
        <taxon>Flavimaricola</taxon>
    </lineage>
</organism>
<dbReference type="OrthoDB" id="7362982at2"/>
<reference evidence="1 2" key="1">
    <citation type="submission" date="2017-05" db="EMBL/GenBank/DDBJ databases">
        <authorList>
            <person name="Song R."/>
            <person name="Chenine A.L."/>
            <person name="Ruprecht R.M."/>
        </authorList>
    </citation>
    <scope>NUCLEOTIDE SEQUENCE [LARGE SCALE GENOMIC DNA]</scope>
    <source>
        <strain evidence="1 2">CECT 8899</strain>
    </source>
</reference>
<accession>A0A238LGU0</accession>
<dbReference type="EMBL" id="FXZK01000006">
    <property type="protein sequence ID" value="SMY08909.1"/>
    <property type="molecule type" value="Genomic_DNA"/>
</dbReference>
<dbReference type="InterPro" id="IPR036249">
    <property type="entry name" value="Thioredoxin-like_sf"/>
</dbReference>
<gene>
    <name evidence="1" type="ORF">LOM8899_03068</name>
</gene>
<dbReference type="Gene3D" id="3.40.30.10">
    <property type="entry name" value="Glutaredoxin"/>
    <property type="match status" value="1"/>
</dbReference>
<keyword evidence="2" id="KW-1185">Reference proteome</keyword>
<protein>
    <recommendedName>
        <fullName evidence="3">Regulatory protein SoxS</fullName>
    </recommendedName>
</protein>
<dbReference type="AlphaFoldDB" id="A0A238LGU0"/>
<sequence>MYRFLAVATAVFVLLSGPTVGETRLAMAEETGCIWCARWNSEIAPIYPISPEGIAAPLLRFDKSEPLPDGIVLARPVVYTPTFILLIDGEEINRLEGYPGEDFFWGLLGMMLKDASP</sequence>